<dbReference type="Proteomes" id="UP000765509">
    <property type="component" value="Unassembled WGS sequence"/>
</dbReference>
<reference evidence="1" key="1">
    <citation type="submission" date="2021-03" db="EMBL/GenBank/DDBJ databases">
        <title>Draft genome sequence of rust myrtle Austropuccinia psidii MF-1, a brazilian biotype.</title>
        <authorList>
            <person name="Quecine M.C."/>
            <person name="Pachon D.M.R."/>
            <person name="Bonatelli M.L."/>
            <person name="Correr F.H."/>
            <person name="Franceschini L.M."/>
            <person name="Leite T.F."/>
            <person name="Margarido G.R.A."/>
            <person name="Almeida C.A."/>
            <person name="Ferrarezi J.A."/>
            <person name="Labate C.A."/>
        </authorList>
    </citation>
    <scope>NUCLEOTIDE SEQUENCE</scope>
    <source>
        <strain evidence="1">MF-1</strain>
    </source>
</reference>
<protein>
    <submittedName>
        <fullName evidence="1">Uncharacterized protein</fullName>
    </submittedName>
</protein>
<name>A0A9Q3D728_9BASI</name>
<organism evidence="1 2">
    <name type="scientific">Austropuccinia psidii MF-1</name>
    <dbReference type="NCBI Taxonomy" id="1389203"/>
    <lineage>
        <taxon>Eukaryota</taxon>
        <taxon>Fungi</taxon>
        <taxon>Dikarya</taxon>
        <taxon>Basidiomycota</taxon>
        <taxon>Pucciniomycotina</taxon>
        <taxon>Pucciniomycetes</taxon>
        <taxon>Pucciniales</taxon>
        <taxon>Sphaerophragmiaceae</taxon>
        <taxon>Austropuccinia</taxon>
    </lineage>
</organism>
<dbReference type="EMBL" id="AVOT02014508">
    <property type="protein sequence ID" value="MBW0497999.1"/>
    <property type="molecule type" value="Genomic_DNA"/>
</dbReference>
<gene>
    <name evidence="1" type="ORF">O181_037714</name>
</gene>
<proteinExistence type="predicted"/>
<sequence>MCLFTRQKANYFHSLLLPLPSHTPDCNPTINLSGPKLPTLPENREINFFKAYSFIIFAAPGERPFKDKHPADIVSHVNAVLAKIDAPELTSKPEINGVRILLSGDVKFYASARILAKWVMDHRDPWAKSADEHLDSNPRT</sequence>
<dbReference type="AlphaFoldDB" id="A0A9Q3D728"/>
<evidence type="ECO:0000313" key="1">
    <source>
        <dbReference type="EMBL" id="MBW0497999.1"/>
    </source>
</evidence>
<keyword evidence="2" id="KW-1185">Reference proteome</keyword>
<comment type="caution">
    <text evidence="1">The sequence shown here is derived from an EMBL/GenBank/DDBJ whole genome shotgun (WGS) entry which is preliminary data.</text>
</comment>
<evidence type="ECO:0000313" key="2">
    <source>
        <dbReference type="Proteomes" id="UP000765509"/>
    </source>
</evidence>
<accession>A0A9Q3D728</accession>